<keyword evidence="3" id="KW-1185">Reference proteome</keyword>
<proteinExistence type="predicted"/>
<dbReference type="EMBL" id="JAKGSI010000006">
    <property type="protein sequence ID" value="MCF4007658.1"/>
    <property type="molecule type" value="Genomic_DNA"/>
</dbReference>
<dbReference type="Proteomes" id="UP001139336">
    <property type="component" value="Unassembled WGS sequence"/>
</dbReference>
<dbReference type="RefSeq" id="WP_236119977.1">
    <property type="nucleotide sequence ID" value="NZ_JAKGSI010000006.1"/>
</dbReference>
<feature type="transmembrane region" description="Helical" evidence="1">
    <location>
        <begin position="36"/>
        <end position="60"/>
    </location>
</feature>
<keyword evidence="1" id="KW-0812">Transmembrane</keyword>
<evidence type="ECO:0000256" key="1">
    <source>
        <dbReference type="SAM" id="Phobius"/>
    </source>
</evidence>
<protein>
    <submittedName>
        <fullName evidence="2">Uncharacterized protein</fullName>
    </submittedName>
</protein>
<keyword evidence="1" id="KW-0472">Membrane</keyword>
<comment type="caution">
    <text evidence="2">The sequence shown here is derived from an EMBL/GenBank/DDBJ whole genome shotgun (WGS) entry which is preliminary data.</text>
</comment>
<gene>
    <name evidence="2" type="ORF">L1O03_10840</name>
</gene>
<accession>A0A9X1QTQ4</accession>
<evidence type="ECO:0000313" key="3">
    <source>
        <dbReference type="Proteomes" id="UP001139336"/>
    </source>
</evidence>
<keyword evidence="1" id="KW-1133">Transmembrane helix</keyword>
<dbReference type="AlphaFoldDB" id="A0A9X1QTQ4"/>
<reference evidence="2" key="1">
    <citation type="submission" date="2022-01" db="EMBL/GenBank/DDBJ databases">
        <title>Corynebacterium sp. nov isolated from isolated from the feces of the greater white-fronted geese (Anser albifrons) at Poyang Lake, PR China.</title>
        <authorList>
            <person name="Liu Q."/>
        </authorList>
    </citation>
    <scope>NUCLEOTIDE SEQUENCE</scope>
    <source>
        <strain evidence="2">JCM 32435</strain>
    </source>
</reference>
<name>A0A9X1QTQ4_9CORY</name>
<organism evidence="2 3">
    <name type="scientific">Corynebacterium uropygiale</name>
    <dbReference type="NCBI Taxonomy" id="1775911"/>
    <lineage>
        <taxon>Bacteria</taxon>
        <taxon>Bacillati</taxon>
        <taxon>Actinomycetota</taxon>
        <taxon>Actinomycetes</taxon>
        <taxon>Mycobacteriales</taxon>
        <taxon>Corynebacteriaceae</taxon>
        <taxon>Corynebacterium</taxon>
    </lineage>
</organism>
<evidence type="ECO:0000313" key="2">
    <source>
        <dbReference type="EMBL" id="MCF4007658.1"/>
    </source>
</evidence>
<feature type="transmembrane region" description="Helical" evidence="1">
    <location>
        <begin position="12"/>
        <end position="30"/>
    </location>
</feature>
<sequence>MEDTNSSNYSVRIIAGLILLVTFGGLPTMVDGRPLWAALLGAAGVIVGIVMLALSLGTILRNRRRNRLKRLHES</sequence>